<protein>
    <submittedName>
        <fullName evidence="2">Uncharacterized protein</fullName>
    </submittedName>
</protein>
<evidence type="ECO:0000256" key="1">
    <source>
        <dbReference type="SAM" id="SignalP"/>
    </source>
</evidence>
<feature type="signal peptide" evidence="1">
    <location>
        <begin position="1"/>
        <end position="21"/>
    </location>
</feature>
<evidence type="ECO:0000313" key="2">
    <source>
        <dbReference type="EMBL" id="TFK22173.1"/>
    </source>
</evidence>
<evidence type="ECO:0000313" key="3">
    <source>
        <dbReference type="Proteomes" id="UP000307440"/>
    </source>
</evidence>
<organism evidence="2 3">
    <name type="scientific">Coprinopsis marcescibilis</name>
    <name type="common">Agaric fungus</name>
    <name type="synonym">Psathyrella marcescibilis</name>
    <dbReference type="NCBI Taxonomy" id="230819"/>
    <lineage>
        <taxon>Eukaryota</taxon>
        <taxon>Fungi</taxon>
        <taxon>Dikarya</taxon>
        <taxon>Basidiomycota</taxon>
        <taxon>Agaricomycotina</taxon>
        <taxon>Agaricomycetes</taxon>
        <taxon>Agaricomycetidae</taxon>
        <taxon>Agaricales</taxon>
        <taxon>Agaricineae</taxon>
        <taxon>Psathyrellaceae</taxon>
        <taxon>Coprinopsis</taxon>
    </lineage>
</organism>
<dbReference type="Proteomes" id="UP000307440">
    <property type="component" value="Unassembled WGS sequence"/>
</dbReference>
<reference evidence="2 3" key="1">
    <citation type="journal article" date="2019" name="Nat. Ecol. Evol.">
        <title>Megaphylogeny resolves global patterns of mushroom evolution.</title>
        <authorList>
            <person name="Varga T."/>
            <person name="Krizsan K."/>
            <person name="Foldi C."/>
            <person name="Dima B."/>
            <person name="Sanchez-Garcia M."/>
            <person name="Sanchez-Ramirez S."/>
            <person name="Szollosi G.J."/>
            <person name="Szarkandi J.G."/>
            <person name="Papp V."/>
            <person name="Albert L."/>
            <person name="Andreopoulos W."/>
            <person name="Angelini C."/>
            <person name="Antonin V."/>
            <person name="Barry K.W."/>
            <person name="Bougher N.L."/>
            <person name="Buchanan P."/>
            <person name="Buyck B."/>
            <person name="Bense V."/>
            <person name="Catcheside P."/>
            <person name="Chovatia M."/>
            <person name="Cooper J."/>
            <person name="Damon W."/>
            <person name="Desjardin D."/>
            <person name="Finy P."/>
            <person name="Geml J."/>
            <person name="Haridas S."/>
            <person name="Hughes K."/>
            <person name="Justo A."/>
            <person name="Karasinski D."/>
            <person name="Kautmanova I."/>
            <person name="Kiss B."/>
            <person name="Kocsube S."/>
            <person name="Kotiranta H."/>
            <person name="LaButti K.M."/>
            <person name="Lechner B.E."/>
            <person name="Liimatainen K."/>
            <person name="Lipzen A."/>
            <person name="Lukacs Z."/>
            <person name="Mihaltcheva S."/>
            <person name="Morgado L.N."/>
            <person name="Niskanen T."/>
            <person name="Noordeloos M.E."/>
            <person name="Ohm R.A."/>
            <person name="Ortiz-Santana B."/>
            <person name="Ovrebo C."/>
            <person name="Racz N."/>
            <person name="Riley R."/>
            <person name="Savchenko A."/>
            <person name="Shiryaev A."/>
            <person name="Soop K."/>
            <person name="Spirin V."/>
            <person name="Szebenyi C."/>
            <person name="Tomsovsky M."/>
            <person name="Tulloss R.E."/>
            <person name="Uehling J."/>
            <person name="Grigoriev I.V."/>
            <person name="Vagvolgyi C."/>
            <person name="Papp T."/>
            <person name="Martin F.M."/>
            <person name="Miettinen O."/>
            <person name="Hibbett D.S."/>
            <person name="Nagy L.G."/>
        </authorList>
    </citation>
    <scope>NUCLEOTIDE SEQUENCE [LARGE SCALE GENOMIC DNA]</scope>
    <source>
        <strain evidence="2 3">CBS 121175</strain>
    </source>
</reference>
<name>A0A5C3KQU8_COPMA</name>
<keyword evidence="1" id="KW-0732">Signal</keyword>
<gene>
    <name evidence="2" type="ORF">FA15DRAFT_671844</name>
</gene>
<keyword evidence="3" id="KW-1185">Reference proteome</keyword>
<dbReference type="AlphaFoldDB" id="A0A5C3KQU8"/>
<dbReference type="EMBL" id="ML210248">
    <property type="protein sequence ID" value="TFK22173.1"/>
    <property type="molecule type" value="Genomic_DNA"/>
</dbReference>
<accession>A0A5C3KQU8</accession>
<feature type="chain" id="PRO_5023121304" evidence="1">
    <location>
        <begin position="22"/>
        <end position="194"/>
    </location>
</feature>
<proteinExistence type="predicted"/>
<sequence length="194" mass="22271">MILGRFAALLIASFSILHVLARPVPFDVGDLVSSALEKREVLLSEPVQEYHRRAPSEYESDLEARVPWKPTVPKFLKRKTPEQRREANNKRLDKKIAKTQKKLTRLHQERVAVPASQFKVVFEYSKTVPPGEDKKIIKEVQKYYEGTPALHRFDLAIVTLNEKTGTFTAKYQGVGKPSPFAHSTHNLKLLRERK</sequence>